<name>A0A125PVD1_XANCT</name>
<dbReference type="AlphaFoldDB" id="A0A125PVD1"/>
<protein>
    <submittedName>
        <fullName evidence="1">Acetolactate synthase</fullName>
    </submittedName>
</protein>
<reference evidence="1 2" key="1">
    <citation type="submission" date="2015-11" db="EMBL/GenBank/DDBJ databases">
        <title>Long Read and Single Molecule DNA Sequencing Simplifies Genome Assembly and TAL Effector Gene Analysis of Xanthomonas translucens.</title>
        <authorList>
            <person name="Peng Z."/>
            <person name="Hu Y."/>
            <person name="Xie J."/>
            <person name="Potnis N."/>
            <person name="Akhunova A."/>
            <person name="Jones J."/>
            <person name="Liu Z."/>
            <person name="White F."/>
            <person name="Liu S."/>
        </authorList>
    </citation>
    <scope>NUCLEOTIDE SEQUENCE [LARGE SCALE GENOMIC DNA]</scope>
    <source>
        <strain evidence="1 2">B1</strain>
    </source>
</reference>
<sequence>MRYQLDLVLKPVEGALLRAIGMAERRGFAPLSIRGASAADDAGRWHLQMVVDGTRPGESLRLQMEKVYDCESVQVTALDVAS</sequence>
<dbReference type="RefSeq" id="WP_060748348.1">
    <property type="nucleotide sequence ID" value="NZ_LNTA01000178.1"/>
</dbReference>
<organism evidence="1 2">
    <name type="scientific">Xanthomonas campestris pv. translucens</name>
    <dbReference type="NCBI Taxonomy" id="343"/>
    <lineage>
        <taxon>Bacteria</taxon>
        <taxon>Pseudomonadati</taxon>
        <taxon>Pseudomonadota</taxon>
        <taxon>Gammaproteobacteria</taxon>
        <taxon>Lysobacterales</taxon>
        <taxon>Lysobacteraceae</taxon>
        <taxon>Xanthomonas</taxon>
        <taxon>Xanthomonas translucens group</taxon>
    </lineage>
</organism>
<dbReference type="EMBL" id="LNTA01000178">
    <property type="protein sequence ID" value="KWV12877.1"/>
    <property type="molecule type" value="Genomic_DNA"/>
</dbReference>
<dbReference type="Pfam" id="PF13710">
    <property type="entry name" value="ACT_5"/>
    <property type="match status" value="1"/>
</dbReference>
<dbReference type="OrthoDB" id="6198158at2"/>
<accession>A0A125PVD1</accession>
<dbReference type="Proteomes" id="UP000055854">
    <property type="component" value="Unassembled WGS sequence"/>
</dbReference>
<gene>
    <name evidence="1" type="ORF">ATB53_16870</name>
</gene>
<comment type="caution">
    <text evidence="1">The sequence shown here is derived from an EMBL/GenBank/DDBJ whole genome shotgun (WGS) entry which is preliminary data.</text>
</comment>
<evidence type="ECO:0000313" key="1">
    <source>
        <dbReference type="EMBL" id="KWV12877.1"/>
    </source>
</evidence>
<evidence type="ECO:0000313" key="2">
    <source>
        <dbReference type="Proteomes" id="UP000055854"/>
    </source>
</evidence>
<proteinExistence type="predicted"/>